<dbReference type="InterPro" id="IPR035513">
    <property type="entry name" value="Invertase/methylesterase_inhib"/>
</dbReference>
<dbReference type="PANTHER" id="PTHR36710">
    <property type="entry name" value="PECTINESTERASE INHIBITOR-LIKE"/>
    <property type="match status" value="1"/>
</dbReference>
<dbReference type="InterPro" id="IPR052421">
    <property type="entry name" value="PCW_Enzyme_Inhibitor"/>
</dbReference>
<dbReference type="CDD" id="cd15797">
    <property type="entry name" value="PMEI"/>
    <property type="match status" value="1"/>
</dbReference>
<dbReference type="GeneID" id="18594077"/>
<dbReference type="SMART" id="SM00856">
    <property type="entry name" value="PMEI"/>
    <property type="match status" value="1"/>
</dbReference>
<keyword evidence="2" id="KW-1015">Disulfide bond</keyword>
<dbReference type="GO" id="GO:0046910">
    <property type="term" value="F:pectinesterase inhibitor activity"/>
    <property type="evidence" value="ECO:0007669"/>
    <property type="project" value="InterPro"/>
</dbReference>
<dbReference type="SUPFAM" id="SSF101148">
    <property type="entry name" value="Plant invertase/pectin methylesterase inhibitor"/>
    <property type="match status" value="1"/>
</dbReference>
<reference evidence="7" key="2">
    <citation type="submission" date="2025-08" db="UniProtKB">
        <authorList>
            <consortium name="RefSeq"/>
        </authorList>
    </citation>
    <scope>IDENTIFICATION</scope>
</reference>
<evidence type="ECO:0000256" key="2">
    <source>
        <dbReference type="ARBA" id="ARBA00023157"/>
    </source>
</evidence>
<feature type="signal peptide" evidence="4">
    <location>
        <begin position="1"/>
        <end position="19"/>
    </location>
</feature>
<accession>A0AB32WNG7</accession>
<dbReference type="InterPro" id="IPR034086">
    <property type="entry name" value="PMEI_plant"/>
</dbReference>
<dbReference type="InterPro" id="IPR006501">
    <property type="entry name" value="Pectinesterase_inhib_dom"/>
</dbReference>
<feature type="domain" description="Pectinesterase inhibitor" evidence="5">
    <location>
        <begin position="27"/>
        <end position="175"/>
    </location>
</feature>
<evidence type="ECO:0000256" key="3">
    <source>
        <dbReference type="ARBA" id="ARBA00038471"/>
    </source>
</evidence>
<dbReference type="RefSeq" id="XP_017979740.1">
    <property type="nucleotide sequence ID" value="XM_018124251.1"/>
</dbReference>
<dbReference type="Proteomes" id="UP000694886">
    <property type="component" value="Chromosome 7"/>
</dbReference>
<dbReference type="NCBIfam" id="TIGR01614">
    <property type="entry name" value="PME_inhib"/>
    <property type="match status" value="1"/>
</dbReference>
<dbReference type="KEGG" id="tcc:18594077"/>
<keyword evidence="1 4" id="KW-0732">Signal</keyword>
<organism evidence="6 7">
    <name type="scientific">Theobroma cacao</name>
    <name type="common">Cacao</name>
    <name type="synonym">Cocoa</name>
    <dbReference type="NCBI Taxonomy" id="3641"/>
    <lineage>
        <taxon>Eukaryota</taxon>
        <taxon>Viridiplantae</taxon>
        <taxon>Streptophyta</taxon>
        <taxon>Embryophyta</taxon>
        <taxon>Tracheophyta</taxon>
        <taxon>Spermatophyta</taxon>
        <taxon>Magnoliopsida</taxon>
        <taxon>eudicotyledons</taxon>
        <taxon>Gunneridae</taxon>
        <taxon>Pentapetalae</taxon>
        <taxon>rosids</taxon>
        <taxon>malvids</taxon>
        <taxon>Malvales</taxon>
        <taxon>Malvaceae</taxon>
        <taxon>Byttnerioideae</taxon>
        <taxon>Theobroma</taxon>
    </lineage>
</organism>
<proteinExistence type="inferred from homology"/>
<dbReference type="PANTHER" id="PTHR36710:SF12">
    <property type="entry name" value="CELL WALL _ VACUOLAR INHIBITOR OF FRUCTOSIDASE 2-LIKE"/>
    <property type="match status" value="1"/>
</dbReference>
<comment type="similarity">
    <text evidence="3">Belongs to the PMEI family.</text>
</comment>
<dbReference type="AlphaFoldDB" id="A0AB32WNG7"/>
<reference evidence="6" key="1">
    <citation type="journal article" date="1997" name="Nucleic Acids Res.">
        <title>tRNAscan-SE: a program for improved detection of transfer RNA genes in genomic sequence.</title>
        <authorList>
            <person name="Lowe T.M."/>
            <person name="Eddy S.R."/>
        </authorList>
    </citation>
    <scope>NUCLEOTIDE SEQUENCE [LARGE SCALE GENOMIC DNA]</scope>
    <source>
        <strain evidence="6">r\B97-61/B2</strain>
    </source>
</reference>
<dbReference type="Gramene" id="Tc07v2_t007980.1">
    <property type="protein sequence ID" value="Tc07v2_p007980.1"/>
    <property type="gene ID" value="Tc07v2_g007980"/>
</dbReference>
<dbReference type="Pfam" id="PF04043">
    <property type="entry name" value="PMEI"/>
    <property type="match status" value="1"/>
</dbReference>
<name>A0AB32WNG7_THECC</name>
<protein>
    <submittedName>
        <fullName evidence="7">Cell wall / vacuolar inhibitor of fructosidase 2</fullName>
    </submittedName>
</protein>
<evidence type="ECO:0000313" key="6">
    <source>
        <dbReference type="Proteomes" id="UP000694886"/>
    </source>
</evidence>
<sequence>MTNFSLCLFTLSLITLTFTLQAFQATSNEATIINVCNKTPDPTLCKTCLHSDPKSKTADVRGLASISITCGTRDANKLYTDTNDLYTNTKDPALHDLLDSCWWRFLVARDNIDGAGRVLRDKGSDPAKLAITRDVIPFIDFCSDLFKKNPKVVVPHKILDEMTVVSKDCRIILGILSNISRVIHGE</sequence>
<feature type="chain" id="PRO_5044283994" evidence="4">
    <location>
        <begin position="20"/>
        <end position="186"/>
    </location>
</feature>
<evidence type="ECO:0000313" key="7">
    <source>
        <dbReference type="RefSeq" id="XP_017979740.1"/>
    </source>
</evidence>
<evidence type="ECO:0000256" key="4">
    <source>
        <dbReference type="SAM" id="SignalP"/>
    </source>
</evidence>
<gene>
    <name evidence="7" type="primary">LOC18594077</name>
</gene>
<dbReference type="Gene3D" id="1.20.140.40">
    <property type="entry name" value="Invertase/pectin methylesterase inhibitor family protein"/>
    <property type="match status" value="1"/>
</dbReference>
<evidence type="ECO:0000259" key="5">
    <source>
        <dbReference type="SMART" id="SM00856"/>
    </source>
</evidence>
<evidence type="ECO:0000256" key="1">
    <source>
        <dbReference type="ARBA" id="ARBA00022729"/>
    </source>
</evidence>